<name>A0A6J5QY19_9CAUD</name>
<sequence length="170" mass="18891">MTYFSPFYSRGLPGMGAGATRQIVDGGTYIEEKKAQIDQLFLADNSWKVQTWIGQINSSALISGATNRWLYQVKKKELTTTPQTYNTNTIDHLDLSTYIDPSKTTPCYNLYEYKHTSTGTLGDGTPISQIPNGFQVVPVVGVVIVYQSIQESGEILYVFDRQNGLSGQCE</sequence>
<organism evidence="1">
    <name type="scientific">uncultured Caudovirales phage</name>
    <dbReference type="NCBI Taxonomy" id="2100421"/>
    <lineage>
        <taxon>Viruses</taxon>
        <taxon>Duplodnaviria</taxon>
        <taxon>Heunggongvirae</taxon>
        <taxon>Uroviricota</taxon>
        <taxon>Caudoviricetes</taxon>
        <taxon>Peduoviridae</taxon>
        <taxon>Maltschvirus</taxon>
        <taxon>Maltschvirus maltsch</taxon>
    </lineage>
</organism>
<protein>
    <submittedName>
        <fullName evidence="1">Uncharacterized protein</fullName>
    </submittedName>
</protein>
<reference evidence="1" key="1">
    <citation type="submission" date="2020-05" db="EMBL/GenBank/DDBJ databases">
        <authorList>
            <person name="Chiriac C."/>
            <person name="Salcher M."/>
            <person name="Ghai R."/>
            <person name="Kavagutti S V."/>
        </authorList>
    </citation>
    <scope>NUCLEOTIDE SEQUENCE</scope>
</reference>
<dbReference type="EMBL" id="LR797141">
    <property type="protein sequence ID" value="CAB4189549.1"/>
    <property type="molecule type" value="Genomic_DNA"/>
</dbReference>
<accession>A0A6J5QY19</accession>
<gene>
    <name evidence="1" type="ORF">UFOVP1205_5</name>
</gene>
<proteinExistence type="predicted"/>
<evidence type="ECO:0000313" key="1">
    <source>
        <dbReference type="EMBL" id="CAB4189549.1"/>
    </source>
</evidence>